<dbReference type="OrthoDB" id="3270311at2759"/>
<keyword evidence="3" id="KW-1185">Reference proteome</keyword>
<feature type="region of interest" description="Disordered" evidence="1">
    <location>
        <begin position="351"/>
        <end position="372"/>
    </location>
</feature>
<name>A0A9P7S175_9AGAR</name>
<evidence type="ECO:0000313" key="3">
    <source>
        <dbReference type="Proteomes" id="UP001049176"/>
    </source>
</evidence>
<evidence type="ECO:0000313" key="2">
    <source>
        <dbReference type="EMBL" id="KAG7093509.1"/>
    </source>
</evidence>
<dbReference type="RefSeq" id="XP_043009979.1">
    <property type="nucleotide sequence ID" value="XM_043151897.1"/>
</dbReference>
<dbReference type="KEGG" id="more:E1B28_007184"/>
<evidence type="ECO:0000256" key="1">
    <source>
        <dbReference type="SAM" id="MobiDB-lite"/>
    </source>
</evidence>
<organism evidence="2 3">
    <name type="scientific">Marasmius oreades</name>
    <name type="common">fairy-ring Marasmius</name>
    <dbReference type="NCBI Taxonomy" id="181124"/>
    <lineage>
        <taxon>Eukaryota</taxon>
        <taxon>Fungi</taxon>
        <taxon>Dikarya</taxon>
        <taxon>Basidiomycota</taxon>
        <taxon>Agaricomycotina</taxon>
        <taxon>Agaricomycetes</taxon>
        <taxon>Agaricomycetidae</taxon>
        <taxon>Agaricales</taxon>
        <taxon>Marasmiineae</taxon>
        <taxon>Marasmiaceae</taxon>
        <taxon>Marasmius</taxon>
    </lineage>
</organism>
<dbReference type="EMBL" id="CM032184">
    <property type="protein sequence ID" value="KAG7093509.1"/>
    <property type="molecule type" value="Genomic_DNA"/>
</dbReference>
<protein>
    <submittedName>
        <fullName evidence="2">Uncharacterized protein</fullName>
    </submittedName>
</protein>
<feature type="region of interest" description="Disordered" evidence="1">
    <location>
        <begin position="460"/>
        <end position="482"/>
    </location>
</feature>
<sequence length="482" mass="53049">MPTNSSLDASPYTERSTHSSVLWAHLLRKENFSPTPASTVPLPPLGPMDKTATSTRILLHDTQANLQQFAESVDKMTHGLNATKQEIYSVRTLFKEEHETLVGEMVNLVNRCQTEIKKPLGHPAQADKLEEFQRILELRLDNLDKRLDILQMLQATHSQTLQTQDQLLLSLKDQQTVIIASVSPLLPLLQALPLQIESIRNAVNELTSKALDSTRTYVNSGNPGSRSIPMTPIHKRATLVTSEQGSSGRKRRRMDENIHELLPSGKTPTVTKAAVFSTSVRGASISRRETITSRQSLATIVQSPKPQTPSTISNTPALIKATIRTSPPAISNSEPSDSLFRIPAIPATTPQPLFKGAVRSPSSAQTEPKSVRAVAIAPTSRLATPVTKRTTPMIDGATPSRPPVLPSPRHFHQTPSNSDLRHDPLHLPTTPGSQPHTLARTTLRVPMTAHRLTTAVPLRQRRSPFREGRRFIPLNDSDDSDE</sequence>
<comment type="caution">
    <text evidence="2">The sequence shown here is derived from an EMBL/GenBank/DDBJ whole genome shotgun (WGS) entry which is preliminary data.</text>
</comment>
<dbReference type="AlphaFoldDB" id="A0A9P7S175"/>
<accession>A0A9P7S175</accession>
<reference evidence="2" key="1">
    <citation type="journal article" date="2021" name="Genome Biol. Evol.">
        <title>The assembled and annotated genome of the fairy-ring fungus Marasmius oreades.</title>
        <authorList>
            <person name="Hiltunen M."/>
            <person name="Ament-Velasquez S.L."/>
            <person name="Johannesson H."/>
        </authorList>
    </citation>
    <scope>NUCLEOTIDE SEQUENCE</scope>
    <source>
        <strain evidence="2">03SP1</strain>
    </source>
</reference>
<dbReference type="GeneID" id="66076260"/>
<proteinExistence type="predicted"/>
<dbReference type="Proteomes" id="UP001049176">
    <property type="component" value="Chromosome 4"/>
</dbReference>
<gene>
    <name evidence="2" type="ORF">E1B28_007184</name>
</gene>
<feature type="region of interest" description="Disordered" evidence="1">
    <location>
        <begin position="390"/>
        <end position="436"/>
    </location>
</feature>